<reference evidence="2 3" key="1">
    <citation type="submission" date="2014-03" db="EMBL/GenBank/DDBJ databases">
        <title>The Genome Sequence of Plasmodium fragile nilgiri.</title>
        <authorList>
            <consortium name="The Broad Institute Genomics Platform"/>
            <consortium name="The Broad Institute Genome Sequencing Center for Infectious Disease"/>
            <person name="Neafsey D."/>
            <person name="Duraisingh M."/>
            <person name="Young S.K."/>
            <person name="Zeng Q."/>
            <person name="Gargeya S."/>
            <person name="Abouelleil A."/>
            <person name="Alvarado L."/>
            <person name="Chapman S.B."/>
            <person name="Gainer-Dewar J."/>
            <person name="Goldberg J."/>
            <person name="Griggs A."/>
            <person name="Gujja S."/>
            <person name="Hansen M."/>
            <person name="Howarth C."/>
            <person name="Imamovic A."/>
            <person name="Larimer J."/>
            <person name="Pearson M."/>
            <person name="Poon T.W."/>
            <person name="Priest M."/>
            <person name="Roberts A."/>
            <person name="Saif S."/>
            <person name="Shea T."/>
            <person name="Sykes S."/>
            <person name="Wortman J."/>
            <person name="Nusbaum C."/>
            <person name="Birren B."/>
        </authorList>
    </citation>
    <scope>NUCLEOTIDE SEQUENCE [LARGE SCALE GENOMIC DNA]</scope>
    <source>
        <strain evidence="3">nilgiri</strain>
    </source>
</reference>
<accession>A0A0D9QRX5</accession>
<organism evidence="2 3">
    <name type="scientific">Plasmodium fragile</name>
    <dbReference type="NCBI Taxonomy" id="5857"/>
    <lineage>
        <taxon>Eukaryota</taxon>
        <taxon>Sar</taxon>
        <taxon>Alveolata</taxon>
        <taxon>Apicomplexa</taxon>
        <taxon>Aconoidasida</taxon>
        <taxon>Haemosporida</taxon>
        <taxon>Plasmodiidae</taxon>
        <taxon>Plasmodium</taxon>
        <taxon>Plasmodium (Plasmodium)</taxon>
    </lineage>
</organism>
<name>A0A0D9QRX5_PLAFR</name>
<dbReference type="GeneID" id="24265940"/>
<proteinExistence type="predicted"/>
<gene>
    <name evidence="2" type="ORF">AK88_00626</name>
</gene>
<evidence type="ECO:0000256" key="1">
    <source>
        <dbReference type="SAM" id="MobiDB-lite"/>
    </source>
</evidence>
<protein>
    <submittedName>
        <fullName evidence="2">Uncharacterized protein</fullName>
    </submittedName>
</protein>
<dbReference type="Proteomes" id="UP000054561">
    <property type="component" value="Unassembled WGS sequence"/>
</dbReference>
<dbReference type="RefSeq" id="XP_012333697.1">
    <property type="nucleotide sequence ID" value="XM_012478274.1"/>
</dbReference>
<dbReference type="EMBL" id="KQ001649">
    <property type="protein sequence ID" value="KJP89668.1"/>
    <property type="molecule type" value="Genomic_DNA"/>
</dbReference>
<keyword evidence="3" id="KW-1185">Reference proteome</keyword>
<evidence type="ECO:0000313" key="3">
    <source>
        <dbReference type="Proteomes" id="UP000054561"/>
    </source>
</evidence>
<dbReference type="VEuPathDB" id="PlasmoDB:AK88_00626"/>
<evidence type="ECO:0000313" key="2">
    <source>
        <dbReference type="EMBL" id="KJP89668.1"/>
    </source>
</evidence>
<feature type="region of interest" description="Disordered" evidence="1">
    <location>
        <begin position="92"/>
        <end position="117"/>
    </location>
</feature>
<feature type="compositionally biased region" description="Basic and acidic residues" evidence="1">
    <location>
        <begin position="92"/>
        <end position="102"/>
    </location>
</feature>
<dbReference type="AlphaFoldDB" id="A0A0D9QRX5"/>
<sequence length="117" mass="13157">MHKLTYMRVGAASSTGGGEALPCNRPKKSHIEMALIFVAANLIKVCLPYTARKFHRKGGRGNRWEPYILKGATKLAHRGRIFVQNMSLRCRHEGEGHEEQKTPHSPHSRLKSGDEKV</sequence>